<sequence length="294" mass="34684">MDSLSFTSKFSRNHSGREFSIWPPRYSHSLTTKSSNSSSLHLPHVRDVNTLWRWHRWFWSRWFRVYLHHRRWGFFDNDNRRQLRSIRKTMRMRNLRMCRNLKSSAFFNNNNRRRLGRVLWWRCILVCGRRRLLVLDDQFIIVTNFQPNLAFNPAKNTLLFERKINKPLFTSLGKLRTIQLYPSQKVVFAAAAIAVLLIIEDLDFQLLKVHIIRVRDNELKRLIPFWIEVPILGGGSLPLAIEVSDDIGTGAALAILGKKITSIDNFDKQLANGSGRLRRRRHGLIFYAITVKFN</sequence>
<proteinExistence type="predicted"/>
<keyword evidence="2" id="KW-1185">Reference proteome</keyword>
<name>A0ACB7GF65_MANES</name>
<reference evidence="2" key="1">
    <citation type="journal article" date="2016" name="Nat. Biotechnol.">
        <title>Sequencing wild and cultivated cassava and related species reveals extensive interspecific hybridization and genetic diversity.</title>
        <authorList>
            <person name="Bredeson J.V."/>
            <person name="Lyons J.B."/>
            <person name="Prochnik S.E."/>
            <person name="Wu G.A."/>
            <person name="Ha C.M."/>
            <person name="Edsinger-Gonzales E."/>
            <person name="Grimwood J."/>
            <person name="Schmutz J."/>
            <person name="Rabbi I.Y."/>
            <person name="Egesi C."/>
            <person name="Nauluvula P."/>
            <person name="Lebot V."/>
            <person name="Ndunguru J."/>
            <person name="Mkamilo G."/>
            <person name="Bart R.S."/>
            <person name="Setter T.L."/>
            <person name="Gleadow R.M."/>
            <person name="Kulakow P."/>
            <person name="Ferguson M.E."/>
            <person name="Rounsley S."/>
            <person name="Rokhsar D.S."/>
        </authorList>
    </citation>
    <scope>NUCLEOTIDE SEQUENCE [LARGE SCALE GENOMIC DNA]</scope>
    <source>
        <strain evidence="2">cv. AM560-2</strain>
    </source>
</reference>
<gene>
    <name evidence="1" type="ORF">MANES_14G075050v8</name>
</gene>
<evidence type="ECO:0000313" key="2">
    <source>
        <dbReference type="Proteomes" id="UP000091857"/>
    </source>
</evidence>
<comment type="caution">
    <text evidence="1">The sequence shown here is derived from an EMBL/GenBank/DDBJ whole genome shotgun (WGS) entry which is preliminary data.</text>
</comment>
<organism evidence="1 2">
    <name type="scientific">Manihot esculenta</name>
    <name type="common">Cassava</name>
    <name type="synonym">Jatropha manihot</name>
    <dbReference type="NCBI Taxonomy" id="3983"/>
    <lineage>
        <taxon>Eukaryota</taxon>
        <taxon>Viridiplantae</taxon>
        <taxon>Streptophyta</taxon>
        <taxon>Embryophyta</taxon>
        <taxon>Tracheophyta</taxon>
        <taxon>Spermatophyta</taxon>
        <taxon>Magnoliopsida</taxon>
        <taxon>eudicotyledons</taxon>
        <taxon>Gunneridae</taxon>
        <taxon>Pentapetalae</taxon>
        <taxon>rosids</taxon>
        <taxon>fabids</taxon>
        <taxon>Malpighiales</taxon>
        <taxon>Euphorbiaceae</taxon>
        <taxon>Crotonoideae</taxon>
        <taxon>Manihoteae</taxon>
        <taxon>Manihot</taxon>
    </lineage>
</organism>
<dbReference type="Proteomes" id="UP000091857">
    <property type="component" value="Chromosome 14"/>
</dbReference>
<dbReference type="EMBL" id="CM004400">
    <property type="protein sequence ID" value="KAG8638875.1"/>
    <property type="molecule type" value="Genomic_DNA"/>
</dbReference>
<accession>A0ACB7GF65</accession>
<evidence type="ECO:0000313" key="1">
    <source>
        <dbReference type="EMBL" id="KAG8638875.1"/>
    </source>
</evidence>
<protein>
    <submittedName>
        <fullName evidence="1">Uncharacterized protein</fullName>
    </submittedName>
</protein>